<dbReference type="GO" id="GO:0009086">
    <property type="term" value="P:methionine biosynthetic process"/>
    <property type="evidence" value="ECO:0007669"/>
    <property type="project" value="UniProtKB-KW"/>
</dbReference>
<evidence type="ECO:0000256" key="15">
    <source>
        <dbReference type="ARBA" id="ARBA00022840"/>
    </source>
</evidence>
<dbReference type="GO" id="GO:0009088">
    <property type="term" value="P:threonine biosynthetic process"/>
    <property type="evidence" value="ECO:0007669"/>
    <property type="project" value="UniProtKB-UniPathway"/>
</dbReference>
<comment type="catalytic activity">
    <reaction evidence="25">
        <text>L-homoserine + NAD(+) = L-aspartate 4-semialdehyde + NADH + H(+)</text>
        <dbReference type="Rhea" id="RHEA:15757"/>
        <dbReference type="ChEBI" id="CHEBI:15378"/>
        <dbReference type="ChEBI" id="CHEBI:57476"/>
        <dbReference type="ChEBI" id="CHEBI:57540"/>
        <dbReference type="ChEBI" id="CHEBI:57945"/>
        <dbReference type="ChEBI" id="CHEBI:537519"/>
        <dbReference type="EC" id="1.1.1.3"/>
    </reaction>
    <physiologicalReaction direction="right-to-left" evidence="25">
        <dbReference type="Rhea" id="RHEA:15759"/>
    </physiologicalReaction>
</comment>
<evidence type="ECO:0000256" key="5">
    <source>
        <dbReference type="ARBA" id="ARBA00005062"/>
    </source>
</evidence>
<dbReference type="UniPathway" id="UPA00051">
    <property type="reaction ID" value="UER00462"/>
</dbReference>
<comment type="pathway">
    <text evidence="3">Amino-acid biosynthesis; L-methionine biosynthesis via de novo pathway; L-homoserine from L-aspartate: step 1/3.</text>
</comment>
<name>A0A2W5KMG2_9GAMM</name>
<dbReference type="Gene3D" id="1.20.120.1320">
    <property type="entry name" value="Aspartokinase, catalytic domain"/>
    <property type="match status" value="1"/>
</dbReference>
<dbReference type="GO" id="GO:0004072">
    <property type="term" value="F:aspartate kinase activity"/>
    <property type="evidence" value="ECO:0007669"/>
    <property type="project" value="UniProtKB-EC"/>
</dbReference>
<evidence type="ECO:0000256" key="19">
    <source>
        <dbReference type="ARBA" id="ARBA00023053"/>
    </source>
</evidence>
<dbReference type="Proteomes" id="UP000249046">
    <property type="component" value="Unassembled WGS sequence"/>
</dbReference>
<evidence type="ECO:0000256" key="8">
    <source>
        <dbReference type="ARBA" id="ARBA00010046"/>
    </source>
</evidence>
<dbReference type="Pfam" id="PF00742">
    <property type="entry name" value="Homoserine_dh"/>
    <property type="match status" value="1"/>
</dbReference>
<accession>A0A2W5KMG2</accession>
<protein>
    <submittedName>
        <fullName evidence="29">Uncharacterized protein</fullName>
    </submittedName>
</protein>
<dbReference type="InterPro" id="IPR001048">
    <property type="entry name" value="Asp/Glu/Uridylate_kinase"/>
</dbReference>
<keyword evidence="10" id="KW-0808">Transferase</keyword>
<keyword evidence="18" id="KW-0520">NAD</keyword>
<dbReference type="NCBIfam" id="TIGR00657">
    <property type="entry name" value="asp_kinases"/>
    <property type="match status" value="1"/>
</dbReference>
<feature type="domain" description="Aspartate/glutamate/uridylate kinase" evidence="26">
    <location>
        <begin position="23"/>
        <end position="297"/>
    </location>
</feature>
<evidence type="ECO:0000256" key="24">
    <source>
        <dbReference type="ARBA" id="ARBA00048841"/>
    </source>
</evidence>
<comment type="similarity">
    <text evidence="7">In the C-terminal section; belongs to the homoserine dehydrogenase family.</text>
</comment>
<evidence type="ECO:0000256" key="16">
    <source>
        <dbReference type="ARBA" id="ARBA00022857"/>
    </source>
</evidence>
<dbReference type="GO" id="GO:0004412">
    <property type="term" value="F:homoserine dehydrogenase activity"/>
    <property type="evidence" value="ECO:0007669"/>
    <property type="project" value="UniProtKB-EC"/>
</dbReference>
<evidence type="ECO:0000256" key="17">
    <source>
        <dbReference type="ARBA" id="ARBA00023002"/>
    </source>
</evidence>
<keyword evidence="13" id="KW-0547">Nucleotide-binding</keyword>
<dbReference type="InterPro" id="IPR036393">
    <property type="entry name" value="AceGlu_kinase-like_sf"/>
</dbReference>
<comment type="cofactor">
    <cofactor evidence="1">
        <name>a metal cation</name>
        <dbReference type="ChEBI" id="CHEBI:25213"/>
    </cofactor>
</comment>
<comment type="pathway">
    <text evidence="2">Amino-acid biosynthesis; L-lysine biosynthesis via DAP pathway; (S)-tetrahydrodipicolinate from L-aspartate: step 1/4.</text>
</comment>
<keyword evidence="20" id="KW-0486">Methionine biosynthesis</keyword>
<evidence type="ECO:0000256" key="22">
    <source>
        <dbReference type="ARBA" id="ARBA00044938"/>
    </source>
</evidence>
<feature type="domain" description="Aspartate/homoserine dehydrogenase NAD-binding" evidence="28">
    <location>
        <begin position="447"/>
        <end position="578"/>
    </location>
</feature>
<evidence type="ECO:0000256" key="1">
    <source>
        <dbReference type="ARBA" id="ARBA00001920"/>
    </source>
</evidence>
<evidence type="ECO:0000313" key="29">
    <source>
        <dbReference type="EMBL" id="PZQ16598.1"/>
    </source>
</evidence>
<dbReference type="Gene3D" id="3.40.1160.10">
    <property type="entry name" value="Acetylglutamate kinase-like"/>
    <property type="match status" value="1"/>
</dbReference>
<keyword evidence="12" id="KW-0479">Metal-binding</keyword>
<proteinExistence type="inferred from homology"/>
<evidence type="ECO:0000259" key="27">
    <source>
        <dbReference type="Pfam" id="PF00742"/>
    </source>
</evidence>
<dbReference type="InterPro" id="IPR042199">
    <property type="entry name" value="AsparK_Bifunc_asparK/hSer_DH"/>
</dbReference>
<keyword evidence="11" id="KW-0791">Threonine biosynthesis</keyword>
<evidence type="ECO:0000256" key="18">
    <source>
        <dbReference type="ARBA" id="ARBA00023027"/>
    </source>
</evidence>
<dbReference type="EMBL" id="QFPO01000005">
    <property type="protein sequence ID" value="PZQ16598.1"/>
    <property type="molecule type" value="Genomic_DNA"/>
</dbReference>
<dbReference type="SUPFAM" id="SSF53633">
    <property type="entry name" value="Carbamate kinase-like"/>
    <property type="match status" value="1"/>
</dbReference>
<evidence type="ECO:0000256" key="6">
    <source>
        <dbReference type="ARBA" id="ARBA00005139"/>
    </source>
</evidence>
<evidence type="ECO:0000256" key="13">
    <source>
        <dbReference type="ARBA" id="ARBA00022741"/>
    </source>
</evidence>
<reference evidence="29 30" key="1">
    <citation type="submission" date="2017-08" db="EMBL/GenBank/DDBJ databases">
        <title>Infants hospitalized years apart are colonized by the same room-sourced microbial strains.</title>
        <authorList>
            <person name="Brooks B."/>
            <person name="Olm M.R."/>
            <person name="Firek B.A."/>
            <person name="Baker R."/>
            <person name="Thomas B.C."/>
            <person name="Morowitz M.J."/>
            <person name="Banfield J.F."/>
        </authorList>
    </citation>
    <scope>NUCLEOTIDE SEQUENCE [LARGE SCALE GENOMIC DNA]</scope>
    <source>
        <strain evidence="29">S2_005_003_R2_42</strain>
    </source>
</reference>
<evidence type="ECO:0000256" key="25">
    <source>
        <dbReference type="ARBA" id="ARBA00049031"/>
    </source>
</evidence>
<dbReference type="Pfam" id="PF00696">
    <property type="entry name" value="AA_kinase"/>
    <property type="match status" value="1"/>
</dbReference>
<keyword evidence="16" id="KW-0521">NADP</keyword>
<dbReference type="PANTHER" id="PTHR43070">
    <property type="match status" value="1"/>
</dbReference>
<dbReference type="UniPathway" id="UPA00034">
    <property type="reaction ID" value="UER00015"/>
</dbReference>
<comment type="catalytic activity">
    <reaction evidence="24">
        <text>L-homoserine + NADP(+) = L-aspartate 4-semialdehyde + NADPH + H(+)</text>
        <dbReference type="Rhea" id="RHEA:15761"/>
        <dbReference type="ChEBI" id="CHEBI:15378"/>
        <dbReference type="ChEBI" id="CHEBI:57476"/>
        <dbReference type="ChEBI" id="CHEBI:57783"/>
        <dbReference type="ChEBI" id="CHEBI:58349"/>
        <dbReference type="ChEBI" id="CHEBI:537519"/>
        <dbReference type="EC" id="1.1.1.3"/>
    </reaction>
    <physiologicalReaction direction="right-to-left" evidence="24">
        <dbReference type="Rhea" id="RHEA:15763"/>
    </physiologicalReaction>
</comment>
<dbReference type="GO" id="GO:0005524">
    <property type="term" value="F:ATP binding"/>
    <property type="evidence" value="ECO:0007669"/>
    <property type="project" value="UniProtKB-KW"/>
</dbReference>
<organism evidence="29 30">
    <name type="scientific">Rhodanobacter denitrificans</name>
    <dbReference type="NCBI Taxonomy" id="666685"/>
    <lineage>
        <taxon>Bacteria</taxon>
        <taxon>Pseudomonadati</taxon>
        <taxon>Pseudomonadota</taxon>
        <taxon>Gammaproteobacteria</taxon>
        <taxon>Lysobacterales</taxon>
        <taxon>Rhodanobacteraceae</taxon>
        <taxon>Rhodanobacter</taxon>
    </lineage>
</organism>
<gene>
    <name evidence="29" type="ORF">DI564_08225</name>
</gene>
<dbReference type="GO" id="GO:0046872">
    <property type="term" value="F:metal ion binding"/>
    <property type="evidence" value="ECO:0007669"/>
    <property type="project" value="UniProtKB-KW"/>
</dbReference>
<dbReference type="GO" id="GO:0009090">
    <property type="term" value="P:homoserine biosynthetic process"/>
    <property type="evidence" value="ECO:0007669"/>
    <property type="project" value="TreeGrafter"/>
</dbReference>
<dbReference type="InterPro" id="IPR001342">
    <property type="entry name" value="HDH_cat"/>
</dbReference>
<dbReference type="SUPFAM" id="SSF51735">
    <property type="entry name" value="NAD(P)-binding Rossmann-fold domains"/>
    <property type="match status" value="1"/>
</dbReference>
<keyword evidence="9" id="KW-0028">Amino-acid biosynthesis</keyword>
<dbReference type="PANTHER" id="PTHR43070:SF5">
    <property type="entry name" value="HOMOSERINE DEHYDROGENASE"/>
    <property type="match status" value="1"/>
</dbReference>
<comment type="caution">
    <text evidence="29">The sequence shown here is derived from an EMBL/GenBank/DDBJ whole genome shotgun (WGS) entry which is preliminary data.</text>
</comment>
<comment type="catalytic activity">
    <reaction evidence="23">
        <text>L-aspartate + ATP = 4-phospho-L-aspartate + ADP</text>
        <dbReference type="Rhea" id="RHEA:23776"/>
        <dbReference type="ChEBI" id="CHEBI:29991"/>
        <dbReference type="ChEBI" id="CHEBI:30616"/>
        <dbReference type="ChEBI" id="CHEBI:57535"/>
        <dbReference type="ChEBI" id="CHEBI:456216"/>
        <dbReference type="EC" id="2.7.2.4"/>
    </reaction>
    <physiologicalReaction direction="left-to-right" evidence="23">
        <dbReference type="Rhea" id="RHEA:23777"/>
    </physiologicalReaction>
</comment>
<dbReference type="InterPro" id="IPR011147">
    <property type="entry name" value="Bifunc_Aspkin/hSer_DH"/>
</dbReference>
<keyword evidence="21" id="KW-0511">Multifunctional enzyme</keyword>
<evidence type="ECO:0000256" key="3">
    <source>
        <dbReference type="ARBA" id="ARBA00004986"/>
    </source>
</evidence>
<comment type="similarity">
    <text evidence="8">In the N-terminal section; belongs to the aspartokinase family.</text>
</comment>
<dbReference type="AlphaFoldDB" id="A0A2W5KMG2"/>
<dbReference type="GO" id="GO:0050661">
    <property type="term" value="F:NADP binding"/>
    <property type="evidence" value="ECO:0007669"/>
    <property type="project" value="InterPro"/>
</dbReference>
<feature type="domain" description="Homoserine dehydrogenase catalytic" evidence="27">
    <location>
        <begin position="586"/>
        <end position="782"/>
    </location>
</feature>
<evidence type="ECO:0000256" key="21">
    <source>
        <dbReference type="ARBA" id="ARBA00023268"/>
    </source>
</evidence>
<dbReference type="InterPro" id="IPR018042">
    <property type="entry name" value="Aspartate_kinase_CS"/>
</dbReference>
<dbReference type="InterPro" id="IPR036291">
    <property type="entry name" value="NAD(P)-bd_dom_sf"/>
</dbReference>
<evidence type="ECO:0000256" key="20">
    <source>
        <dbReference type="ARBA" id="ARBA00023167"/>
    </source>
</evidence>
<evidence type="ECO:0000259" key="28">
    <source>
        <dbReference type="Pfam" id="PF03447"/>
    </source>
</evidence>
<dbReference type="Pfam" id="PF03447">
    <property type="entry name" value="NAD_binding_3"/>
    <property type="match status" value="1"/>
</dbReference>
<comment type="pathway">
    <text evidence="4">Amino-acid biosynthesis; L-threonine biosynthesis; L-threonine from L-aspartate: step 3/5.</text>
</comment>
<evidence type="ECO:0000256" key="14">
    <source>
        <dbReference type="ARBA" id="ARBA00022777"/>
    </source>
</evidence>
<evidence type="ECO:0000256" key="23">
    <source>
        <dbReference type="ARBA" id="ARBA00048561"/>
    </source>
</evidence>
<comment type="pathway">
    <text evidence="6">Amino-acid biosynthesis; L-threonine biosynthesis; L-threonine from L-aspartate: step 1/5.</text>
</comment>
<dbReference type="InterPro" id="IPR005106">
    <property type="entry name" value="Asp/hSer_DH_NAD-bd"/>
</dbReference>
<evidence type="ECO:0000256" key="2">
    <source>
        <dbReference type="ARBA" id="ARBA00004766"/>
    </source>
</evidence>
<evidence type="ECO:0000256" key="12">
    <source>
        <dbReference type="ARBA" id="ARBA00022723"/>
    </source>
</evidence>
<dbReference type="PROSITE" id="PS00324">
    <property type="entry name" value="ASPARTOKINASE"/>
    <property type="match status" value="1"/>
</dbReference>
<keyword evidence="15" id="KW-0067">ATP-binding</keyword>
<evidence type="ECO:0000256" key="10">
    <source>
        <dbReference type="ARBA" id="ARBA00022679"/>
    </source>
</evidence>
<sequence length="807" mass="83874">MRASFGRIDVHTSIRNAKMVGKVVKFGGTSLGDASRIARAADAVAAARAHGAVAVVVSAMAGVTNQLTRIVAQAGRDDAGAALRGLFDRHADVAAELGATPQGDLPWTLERLGRQLGDALERVAGGDAAAADTVLAGGEKLAAWLMLGALQARGVEAAIVPAEVLIRTGERPGHAEVDRRATDAAIGARGETYWRAQVRIVPGFTGAAPDGRTTTLGRNASDYSAALLAAALGWPLEIWTDVAGCYSADPRLVAGAQLLRHLSLADANRFAHAGASVIHARTLEPLLERPVPLTIVNSFAADAQSTRIGGDLSEPLRGLALRHDLALLRGTRALSAPAAFDHGEDVYADAPAALVAADGTAGEHAVPVALLSVFDDTAGPSLASRCRDALVAGGLAPLALWWSRRERCVRVALAAADGEPALRALHRQLIAGDAPVPVHLAVIGASGRVGGRLLALLDEQHASLRARGFDLRVIAAANSRKALIDASGLQAGTLAARLAAAEERSLAHWSHALLGRPERPLVLIDCTASAEVAAHYPDWLAAGIDVVTPNKHGPSAAAPLADAIAEAQRQSGARLLHETTVGAQLPLLRTLRELTSAGDRVETLEAVLSGTLSYVLGRVQQDVPFSTAVREAVALGYAEPHPAADLSGADAARKLVILLRALGVTADLDAIDLQPLVGAEHLAEPDAARLLDALGDQDAFWRQAAADARAAGECWIYRASWHGGIARLRAERVPLGHPLARLLPCENALRLSSSYYRAAPLTVAGPGAGIDLTAAGVFADLLEVIARHQPVEPRRPVAGAEPLRAVA</sequence>
<dbReference type="SUPFAM" id="SSF55347">
    <property type="entry name" value="Glyceraldehyde-3-phosphate dehydrogenase-like, C-terminal domain"/>
    <property type="match status" value="1"/>
</dbReference>
<comment type="function">
    <text evidence="22">Bifunctional aspartate kinase and homoserine dehydrogenase that catalyzes the first and the third steps toward the synthesis of lysine, methionine and threonine from aspartate.</text>
</comment>
<evidence type="ECO:0000256" key="7">
    <source>
        <dbReference type="ARBA" id="ARBA00007952"/>
    </source>
</evidence>
<evidence type="ECO:0000313" key="30">
    <source>
        <dbReference type="Proteomes" id="UP000249046"/>
    </source>
</evidence>
<dbReference type="Gene3D" id="3.30.360.10">
    <property type="entry name" value="Dihydrodipicolinate Reductase, domain 2"/>
    <property type="match status" value="1"/>
</dbReference>
<keyword evidence="17" id="KW-0560">Oxidoreductase</keyword>
<dbReference type="UniPathway" id="UPA00050">
    <property type="reaction ID" value="UER00063"/>
</dbReference>
<keyword evidence="14" id="KW-0418">Kinase</keyword>
<dbReference type="InterPro" id="IPR001341">
    <property type="entry name" value="Asp_kinase"/>
</dbReference>
<comment type="pathway">
    <text evidence="5">Amino-acid biosynthesis; L-methionine biosynthesis via de novo pathway; L-homoserine from L-aspartate: step 3/3.</text>
</comment>
<dbReference type="GO" id="GO:0009089">
    <property type="term" value="P:lysine biosynthetic process via diaminopimelate"/>
    <property type="evidence" value="ECO:0007669"/>
    <property type="project" value="UniProtKB-UniPathway"/>
</dbReference>
<evidence type="ECO:0000256" key="11">
    <source>
        <dbReference type="ARBA" id="ARBA00022697"/>
    </source>
</evidence>
<evidence type="ECO:0000256" key="4">
    <source>
        <dbReference type="ARBA" id="ARBA00005056"/>
    </source>
</evidence>
<evidence type="ECO:0000259" key="26">
    <source>
        <dbReference type="Pfam" id="PF00696"/>
    </source>
</evidence>
<dbReference type="Gene3D" id="3.40.50.720">
    <property type="entry name" value="NAD(P)-binding Rossmann-like Domain"/>
    <property type="match status" value="1"/>
</dbReference>
<evidence type="ECO:0000256" key="9">
    <source>
        <dbReference type="ARBA" id="ARBA00022605"/>
    </source>
</evidence>
<keyword evidence="19" id="KW-0915">Sodium</keyword>